<accession>A0A2N5V1Z0</accession>
<dbReference type="InterPro" id="IPR052579">
    <property type="entry name" value="Zinc_finger_SWIM"/>
</dbReference>
<gene>
    <name evidence="2" type="ORF">PCASD_06513</name>
</gene>
<reference evidence="2 3" key="1">
    <citation type="submission" date="2017-11" db="EMBL/GenBank/DDBJ databases">
        <title>De novo assembly and phasing of dikaryotic genomes from two isolates of Puccinia coronata f. sp. avenae, the causal agent of oat crown rust.</title>
        <authorList>
            <person name="Miller M.E."/>
            <person name="Zhang Y."/>
            <person name="Omidvar V."/>
            <person name="Sperschneider J."/>
            <person name="Schwessinger B."/>
            <person name="Raley C."/>
            <person name="Palmer J.M."/>
            <person name="Garnica D."/>
            <person name="Upadhyaya N."/>
            <person name="Rathjen J."/>
            <person name="Taylor J.M."/>
            <person name="Park R.F."/>
            <person name="Dodds P.N."/>
            <person name="Hirsch C.D."/>
            <person name="Kianian S.F."/>
            <person name="Figueroa M."/>
        </authorList>
    </citation>
    <scope>NUCLEOTIDE SEQUENCE [LARGE SCALE GENOMIC DNA]</scope>
    <source>
        <strain evidence="2">12SD80</strain>
    </source>
</reference>
<dbReference type="CDD" id="cd22744">
    <property type="entry name" value="OTU"/>
    <property type="match status" value="1"/>
</dbReference>
<comment type="caution">
    <text evidence="2">The sequence shown here is derived from an EMBL/GenBank/DDBJ whole genome shotgun (WGS) entry which is preliminary data.</text>
</comment>
<organism evidence="2 3">
    <name type="scientific">Puccinia coronata f. sp. avenae</name>
    <dbReference type="NCBI Taxonomy" id="200324"/>
    <lineage>
        <taxon>Eukaryota</taxon>
        <taxon>Fungi</taxon>
        <taxon>Dikarya</taxon>
        <taxon>Basidiomycota</taxon>
        <taxon>Pucciniomycotina</taxon>
        <taxon>Pucciniomycetes</taxon>
        <taxon>Pucciniales</taxon>
        <taxon>Pucciniaceae</taxon>
        <taxon>Puccinia</taxon>
    </lineage>
</organism>
<dbReference type="AlphaFoldDB" id="A0A2N5V1Z0"/>
<evidence type="ECO:0000313" key="3">
    <source>
        <dbReference type="Proteomes" id="UP000235392"/>
    </source>
</evidence>
<dbReference type="EMBL" id="PGCI01000062">
    <property type="protein sequence ID" value="PLW43957.1"/>
    <property type="molecule type" value="Genomic_DNA"/>
</dbReference>
<evidence type="ECO:0000313" key="2">
    <source>
        <dbReference type="EMBL" id="PLW43957.1"/>
    </source>
</evidence>
<evidence type="ECO:0000256" key="1">
    <source>
        <dbReference type="SAM" id="MobiDB-lite"/>
    </source>
</evidence>
<proteinExistence type="predicted"/>
<sequence>MLLWQQVTYAKNEQLYNTHMTKLKDFLLTCPAVLNYLETNILPVKELFVVAWACQYPHLRNLNTSRVESGHAYLKTFIKKLTGDLLSVFNSLAHAVNTQLNQVHKSIGRDTVKTLVNVPRSFIPLLGHISSFAIKKCAEQYTRLAKLDPTKECLKTLTVGIGIPCAHKILEIIETRDSLDADDFHSQWHLKYNPETTISNEPEVDLDDELKKIGVALAQEAPHNINDIILQLEQIIAGTHMAIPIQDPEVKKKTKGRPALKKDRLTLTKRNALAFEIVEEKLKKEAITKKQALIAPAKQRSKQIKKCSSSKEASDYKSSHVGSSKNPESDCSVSDEETETKVDVSGPEQDASKKDGGVTISIESNLSHASQIPQFLRPYVKEIFDPCPDGNCGFRCLAKALGYNKDGWLRIRNELLQEIAENKAAYTRLQGGNKSIEKIIQALEVETLTTSITEDKWLNRFSHGHMIAKNPAPVYLIYINGNHWVLGDVAGEDGVKPIPPPFLAPRHTSKRAKSWFEHLKPGLDLYQSKQEAKLI</sequence>
<dbReference type="PANTHER" id="PTHR31569">
    <property type="entry name" value="SWIM-TYPE DOMAIN-CONTAINING PROTEIN"/>
    <property type="match status" value="1"/>
</dbReference>
<dbReference type="Proteomes" id="UP000235392">
    <property type="component" value="Unassembled WGS sequence"/>
</dbReference>
<protein>
    <recommendedName>
        <fullName evidence="4">OTU domain-containing protein</fullName>
    </recommendedName>
</protein>
<feature type="region of interest" description="Disordered" evidence="1">
    <location>
        <begin position="304"/>
        <end position="355"/>
    </location>
</feature>
<dbReference type="PANTHER" id="PTHR31569:SF4">
    <property type="entry name" value="SWIM-TYPE DOMAIN-CONTAINING PROTEIN"/>
    <property type="match status" value="1"/>
</dbReference>
<evidence type="ECO:0008006" key="4">
    <source>
        <dbReference type="Google" id="ProtNLM"/>
    </source>
</evidence>
<name>A0A2N5V1Z0_9BASI</name>
<feature type="compositionally biased region" description="Polar residues" evidence="1">
    <location>
        <begin position="320"/>
        <end position="332"/>
    </location>
</feature>